<dbReference type="HAMAP" id="MF_01185">
    <property type="entry name" value="FliW"/>
    <property type="match status" value="1"/>
</dbReference>
<evidence type="ECO:0000256" key="3">
    <source>
        <dbReference type="ARBA" id="ARBA00022845"/>
    </source>
</evidence>
<evidence type="ECO:0000256" key="2">
    <source>
        <dbReference type="ARBA" id="ARBA00022795"/>
    </source>
</evidence>
<keyword evidence="1" id="KW-0963">Cytoplasm</keyword>
<dbReference type="SUPFAM" id="SSF141457">
    <property type="entry name" value="BH3618-like"/>
    <property type="match status" value="1"/>
</dbReference>
<dbReference type="PANTHER" id="PTHR39190:SF1">
    <property type="entry name" value="FLAGELLAR ASSEMBLY FACTOR FLIW"/>
    <property type="match status" value="1"/>
</dbReference>
<evidence type="ECO:0000313" key="5">
    <source>
        <dbReference type="EMBL" id="SUZ67285.1"/>
    </source>
</evidence>
<accession>A0A381PJT8</accession>
<gene>
    <name evidence="5" type="ORF">METZ01_LOCUS20139</name>
</gene>
<feature type="compositionally biased region" description="Polar residues" evidence="4">
    <location>
        <begin position="149"/>
        <end position="163"/>
    </location>
</feature>
<dbReference type="InterPro" id="IPR003775">
    <property type="entry name" value="Flagellar_assembly_factor_FliW"/>
</dbReference>
<evidence type="ECO:0000256" key="4">
    <source>
        <dbReference type="SAM" id="MobiDB-lite"/>
    </source>
</evidence>
<organism evidence="5">
    <name type="scientific">marine metagenome</name>
    <dbReference type="NCBI Taxonomy" id="408172"/>
    <lineage>
        <taxon>unclassified sequences</taxon>
        <taxon>metagenomes</taxon>
        <taxon>ecological metagenomes</taxon>
    </lineage>
</organism>
<dbReference type="PANTHER" id="PTHR39190">
    <property type="entry name" value="FLAGELLAR ASSEMBLY FACTOR FLIW"/>
    <property type="match status" value="1"/>
</dbReference>
<dbReference type="Gene3D" id="2.30.290.10">
    <property type="entry name" value="BH3618-like"/>
    <property type="match status" value="1"/>
</dbReference>
<sequence>MLIQTSRFGEIEVEEDQIFSFPSGLIGFSEERRFVIREDEAAVPFRWLQAIDTQGLAFVMIEPHVSISNYELELTKEHLKKLKAEKVEELTVFVLVTMAKKLEDVTVNLQGPLLFNLEKRLCLQIIIPEGKYATRHPLFGDKLTKNKPESSSQEKPASSMSSE</sequence>
<evidence type="ECO:0000256" key="1">
    <source>
        <dbReference type="ARBA" id="ARBA00022490"/>
    </source>
</evidence>
<proteinExistence type="inferred from homology"/>
<evidence type="ECO:0008006" key="6">
    <source>
        <dbReference type="Google" id="ProtNLM"/>
    </source>
</evidence>
<dbReference type="InterPro" id="IPR024046">
    <property type="entry name" value="Flagellar_assmbl_FliW_dom_sf"/>
</dbReference>
<keyword evidence="2" id="KW-1005">Bacterial flagellum biogenesis</keyword>
<dbReference type="GO" id="GO:0006417">
    <property type="term" value="P:regulation of translation"/>
    <property type="evidence" value="ECO:0007669"/>
    <property type="project" value="UniProtKB-KW"/>
</dbReference>
<dbReference type="EMBL" id="UINC01001007">
    <property type="protein sequence ID" value="SUZ67285.1"/>
    <property type="molecule type" value="Genomic_DNA"/>
</dbReference>
<reference evidence="5" key="1">
    <citation type="submission" date="2018-05" db="EMBL/GenBank/DDBJ databases">
        <authorList>
            <person name="Lanie J.A."/>
            <person name="Ng W.-L."/>
            <person name="Kazmierczak K.M."/>
            <person name="Andrzejewski T.M."/>
            <person name="Davidsen T.M."/>
            <person name="Wayne K.J."/>
            <person name="Tettelin H."/>
            <person name="Glass J.I."/>
            <person name="Rusch D."/>
            <person name="Podicherti R."/>
            <person name="Tsui H.-C.T."/>
            <person name="Winkler M.E."/>
        </authorList>
    </citation>
    <scope>NUCLEOTIDE SEQUENCE</scope>
</reference>
<feature type="region of interest" description="Disordered" evidence="4">
    <location>
        <begin position="139"/>
        <end position="163"/>
    </location>
</feature>
<dbReference type="AlphaFoldDB" id="A0A381PJT8"/>
<dbReference type="Pfam" id="PF02623">
    <property type="entry name" value="FliW"/>
    <property type="match status" value="1"/>
</dbReference>
<feature type="compositionally biased region" description="Basic and acidic residues" evidence="4">
    <location>
        <begin position="139"/>
        <end position="148"/>
    </location>
</feature>
<keyword evidence="3" id="KW-0810">Translation regulation</keyword>
<name>A0A381PJT8_9ZZZZ</name>
<protein>
    <recommendedName>
        <fullName evidence="6">Flagellar assembly factor FliW</fullName>
    </recommendedName>
</protein>
<dbReference type="GO" id="GO:0044780">
    <property type="term" value="P:bacterial-type flagellum assembly"/>
    <property type="evidence" value="ECO:0007669"/>
    <property type="project" value="InterPro"/>
</dbReference>